<feature type="domain" description="Uroporphyrinogen decarboxylase (URO-D)" evidence="11">
    <location>
        <begin position="143"/>
        <end position="159"/>
    </location>
</feature>
<feature type="binding site" evidence="7">
    <location>
        <position position="210"/>
    </location>
    <ligand>
        <name>substrate</name>
    </ligand>
</feature>
<evidence type="ECO:0000313" key="12">
    <source>
        <dbReference type="EMBL" id="QQG36405.1"/>
    </source>
</evidence>
<evidence type="ECO:0000259" key="11">
    <source>
        <dbReference type="PROSITE" id="PS00907"/>
    </source>
</evidence>
<evidence type="ECO:0000256" key="5">
    <source>
        <dbReference type="ARBA" id="ARBA00023239"/>
    </source>
</evidence>
<dbReference type="GO" id="GO:0005829">
    <property type="term" value="C:cytosol"/>
    <property type="evidence" value="ECO:0007669"/>
    <property type="project" value="TreeGrafter"/>
</dbReference>
<comment type="subunit">
    <text evidence="7">Homodimer.</text>
</comment>
<comment type="caution">
    <text evidence="7">Lacks conserved residue(s) required for the propagation of feature annotation.</text>
</comment>
<keyword evidence="6 7" id="KW-0627">Porphyrin biosynthesis</keyword>
<evidence type="ECO:0000256" key="3">
    <source>
        <dbReference type="ARBA" id="ARBA00012288"/>
    </source>
</evidence>
<evidence type="ECO:0000256" key="4">
    <source>
        <dbReference type="ARBA" id="ARBA00022793"/>
    </source>
</evidence>
<dbReference type="SUPFAM" id="SSF51726">
    <property type="entry name" value="UROD/MetE-like"/>
    <property type="match status" value="1"/>
</dbReference>
<dbReference type="UniPathway" id="UPA00251">
    <property type="reaction ID" value="UER00321"/>
</dbReference>
<protein>
    <recommendedName>
        <fullName evidence="3 7">Uroporphyrinogen decarboxylase</fullName>
        <shortName evidence="7">UPD</shortName>
        <shortName evidence="7">URO-D</shortName>
        <ecNumber evidence="3 7">4.1.1.37</ecNumber>
    </recommendedName>
</protein>
<dbReference type="Proteomes" id="UP000595362">
    <property type="component" value="Chromosome"/>
</dbReference>
<dbReference type="AlphaFoldDB" id="A0A7T5R2S0"/>
<dbReference type="HAMAP" id="MF_00218">
    <property type="entry name" value="URO_D"/>
    <property type="match status" value="1"/>
</dbReference>
<evidence type="ECO:0000259" key="10">
    <source>
        <dbReference type="PROSITE" id="PS00906"/>
    </source>
</evidence>
<feature type="binding site" evidence="7">
    <location>
        <position position="75"/>
    </location>
    <ligand>
        <name>substrate</name>
    </ligand>
</feature>
<evidence type="ECO:0000256" key="6">
    <source>
        <dbReference type="ARBA" id="ARBA00023244"/>
    </source>
</evidence>
<dbReference type="EMBL" id="CP066681">
    <property type="protein sequence ID" value="QQG36405.1"/>
    <property type="molecule type" value="Genomic_DNA"/>
</dbReference>
<organism evidence="12 13">
    <name type="scientific">Micavibrio aeruginosavorus</name>
    <dbReference type="NCBI Taxonomy" id="349221"/>
    <lineage>
        <taxon>Bacteria</taxon>
        <taxon>Pseudomonadati</taxon>
        <taxon>Bdellovibrionota</taxon>
        <taxon>Bdellovibrionia</taxon>
        <taxon>Bdellovibrionales</taxon>
        <taxon>Pseudobdellovibrionaceae</taxon>
        <taxon>Micavibrio</taxon>
    </lineage>
</organism>
<comment type="subcellular location">
    <subcellularLocation>
        <location evidence="7">Cytoplasm</location>
    </subcellularLocation>
</comment>
<dbReference type="Gene3D" id="3.20.20.210">
    <property type="match status" value="1"/>
</dbReference>
<gene>
    <name evidence="7" type="primary">hemE</name>
    <name evidence="12" type="ORF">HYS17_01020</name>
</gene>
<comment type="similarity">
    <text evidence="2 7 9">Belongs to the uroporphyrinogen decarboxylase family.</text>
</comment>
<keyword evidence="5 7" id="KW-0456">Lyase</keyword>
<keyword evidence="4 7" id="KW-0210">Decarboxylase</keyword>
<evidence type="ECO:0000313" key="13">
    <source>
        <dbReference type="Proteomes" id="UP000595362"/>
    </source>
</evidence>
<dbReference type="CDD" id="cd00717">
    <property type="entry name" value="URO-D"/>
    <property type="match status" value="1"/>
</dbReference>
<evidence type="ECO:0000256" key="2">
    <source>
        <dbReference type="ARBA" id="ARBA00009935"/>
    </source>
</evidence>
<dbReference type="EC" id="4.1.1.37" evidence="3 7"/>
<sequence length="348" mass="38400">MVARKKILDVLNGGREEIPPIWLMRQAGRYLPEYQKVRASAGGFLELVFNPELASEVTLQPIRRYGFDAAILFSDILVVPQALGRSVRFDAGEGPRLLPADSQFIASLPDWNINLEVFSPVYETVGLIREGLRHEGYDGTALIGFAGAPWTVACYMIEGGGSHNYAFSRSWAENRVEELAVLIESLSEVTIAYLVGQVKAGAEVLQIFDSWAGLLTDQTDFRRWVIEPTRKIVMAVKEACPHIPVIGFPRGAGPLYEDYVKETGVQAIALDQHVSMAKARNYQSALPVQGNLDPEILRSGEGLEKAASDIISALSHGPHIFNLGHGIVKETPPEHIARLMQAVRRMKE</sequence>
<dbReference type="Pfam" id="PF01208">
    <property type="entry name" value="URO-D"/>
    <property type="match status" value="1"/>
</dbReference>
<feature type="binding site" evidence="7">
    <location>
        <position position="325"/>
    </location>
    <ligand>
        <name>substrate</name>
    </ligand>
</feature>
<dbReference type="PANTHER" id="PTHR21091">
    <property type="entry name" value="METHYLTETRAHYDROFOLATE:HOMOCYSTEINE METHYLTRANSFERASE RELATED"/>
    <property type="match status" value="1"/>
</dbReference>
<proteinExistence type="inferred from homology"/>
<evidence type="ECO:0000256" key="7">
    <source>
        <dbReference type="HAMAP-Rule" id="MF_00218"/>
    </source>
</evidence>
<evidence type="ECO:0000256" key="1">
    <source>
        <dbReference type="ARBA" id="ARBA00004804"/>
    </source>
</evidence>
<dbReference type="GO" id="GO:0019353">
    <property type="term" value="P:protoporphyrinogen IX biosynthetic process from glutamate"/>
    <property type="evidence" value="ECO:0007669"/>
    <property type="project" value="TreeGrafter"/>
</dbReference>
<dbReference type="GO" id="GO:0004853">
    <property type="term" value="F:uroporphyrinogen decarboxylase activity"/>
    <property type="evidence" value="ECO:0007669"/>
    <property type="project" value="UniProtKB-UniRule"/>
</dbReference>
<feature type="binding site" evidence="7">
    <location>
        <begin position="25"/>
        <end position="29"/>
    </location>
    <ligand>
        <name>substrate</name>
    </ligand>
</feature>
<comment type="pathway">
    <text evidence="1 7 8">Porphyrin-containing compound metabolism; protoporphyrin-IX biosynthesis; coproporphyrinogen-III from 5-aminolevulinate: step 4/4.</text>
</comment>
<dbReference type="NCBIfam" id="TIGR01464">
    <property type="entry name" value="hemE"/>
    <property type="match status" value="1"/>
</dbReference>
<dbReference type="InterPro" id="IPR000257">
    <property type="entry name" value="Uroporphyrinogen_deCOase"/>
</dbReference>
<name>A0A7T5R2S0_9BACT</name>
<dbReference type="InterPro" id="IPR038071">
    <property type="entry name" value="UROD/MetE-like_sf"/>
</dbReference>
<evidence type="ECO:0000256" key="9">
    <source>
        <dbReference type="RuleBase" id="RU004169"/>
    </source>
</evidence>
<feature type="domain" description="Uroporphyrinogen decarboxylase (URO-D)" evidence="10">
    <location>
        <begin position="20"/>
        <end position="29"/>
    </location>
</feature>
<comment type="catalytic activity">
    <reaction evidence="7 8">
        <text>uroporphyrinogen III + 4 H(+) = coproporphyrinogen III + 4 CO2</text>
        <dbReference type="Rhea" id="RHEA:19865"/>
        <dbReference type="ChEBI" id="CHEBI:15378"/>
        <dbReference type="ChEBI" id="CHEBI:16526"/>
        <dbReference type="ChEBI" id="CHEBI:57308"/>
        <dbReference type="ChEBI" id="CHEBI:57309"/>
        <dbReference type="EC" id="4.1.1.37"/>
    </reaction>
</comment>
<accession>A0A7T5R2S0</accession>
<comment type="function">
    <text evidence="7">Catalyzes the decarboxylation of four acetate groups of uroporphyrinogen-III to yield coproporphyrinogen-III.</text>
</comment>
<dbReference type="PROSITE" id="PS00906">
    <property type="entry name" value="UROD_1"/>
    <property type="match status" value="1"/>
</dbReference>
<feature type="binding site" evidence="7">
    <location>
        <position position="155"/>
    </location>
    <ligand>
        <name>substrate</name>
    </ligand>
</feature>
<feature type="site" description="Transition state stabilizer" evidence="7">
    <location>
        <position position="75"/>
    </location>
</feature>
<reference evidence="12 13" key="1">
    <citation type="submission" date="2020-07" db="EMBL/GenBank/DDBJ databases">
        <title>Huge and variable diversity of episymbiotic CPR bacteria and DPANN archaea in groundwater ecosystems.</title>
        <authorList>
            <person name="He C.Y."/>
            <person name="Keren R."/>
            <person name="Whittaker M."/>
            <person name="Farag I.F."/>
            <person name="Doudna J."/>
            <person name="Cate J.H.D."/>
            <person name="Banfield J.F."/>
        </authorList>
    </citation>
    <scope>NUCLEOTIDE SEQUENCE [LARGE SCALE GENOMIC DNA]</scope>
    <source>
        <strain evidence="12">NC_groundwater_70_Ag_B-0.1um_54_66</strain>
    </source>
</reference>
<dbReference type="InterPro" id="IPR006361">
    <property type="entry name" value="Uroporphyrinogen_deCO2ase_HemE"/>
</dbReference>
<keyword evidence="7" id="KW-0963">Cytoplasm</keyword>
<dbReference type="PROSITE" id="PS00907">
    <property type="entry name" value="UROD_2"/>
    <property type="match status" value="1"/>
</dbReference>
<evidence type="ECO:0000256" key="8">
    <source>
        <dbReference type="RuleBase" id="RU000554"/>
    </source>
</evidence>
<dbReference type="PANTHER" id="PTHR21091:SF169">
    <property type="entry name" value="UROPORPHYRINOGEN DECARBOXYLASE"/>
    <property type="match status" value="1"/>
</dbReference>